<feature type="repeat" description="TPR" evidence="1">
    <location>
        <begin position="186"/>
        <end position="219"/>
    </location>
</feature>
<accession>A0ABS3D3X8</accession>
<dbReference type="SUPFAM" id="SSF48452">
    <property type="entry name" value="TPR-like"/>
    <property type="match status" value="1"/>
</dbReference>
<proteinExistence type="predicted"/>
<evidence type="ECO:0000256" key="1">
    <source>
        <dbReference type="PROSITE-ProRule" id="PRU00339"/>
    </source>
</evidence>
<evidence type="ECO:0008006" key="4">
    <source>
        <dbReference type="Google" id="ProtNLM"/>
    </source>
</evidence>
<evidence type="ECO:0000313" key="3">
    <source>
        <dbReference type="Proteomes" id="UP000664052"/>
    </source>
</evidence>
<keyword evidence="3" id="KW-1185">Reference proteome</keyword>
<dbReference type="PROSITE" id="PS50005">
    <property type="entry name" value="TPR"/>
    <property type="match status" value="1"/>
</dbReference>
<dbReference type="InterPro" id="IPR011990">
    <property type="entry name" value="TPR-like_helical_dom_sf"/>
</dbReference>
<name>A0ABS3D3X8_9BACT</name>
<comment type="caution">
    <text evidence="2">The sequence shown here is derived from an EMBL/GenBank/DDBJ whole genome shotgun (WGS) entry which is preliminary data.</text>
</comment>
<dbReference type="Proteomes" id="UP000664052">
    <property type="component" value="Unassembled WGS sequence"/>
</dbReference>
<protein>
    <recommendedName>
        <fullName evidence="4">Tetratricopeptide repeat protein</fullName>
    </recommendedName>
</protein>
<evidence type="ECO:0000313" key="2">
    <source>
        <dbReference type="EMBL" id="MBN8226329.1"/>
    </source>
</evidence>
<gene>
    <name evidence="2" type="ORF">JYK02_02280</name>
</gene>
<dbReference type="RefSeq" id="WP_207048201.1">
    <property type="nucleotide sequence ID" value="NZ_JAFIMU010000002.1"/>
</dbReference>
<keyword evidence="1" id="KW-0802">TPR repeat</keyword>
<dbReference type="EMBL" id="JAFIMU010000002">
    <property type="protein sequence ID" value="MBN8226329.1"/>
    <property type="molecule type" value="Genomic_DNA"/>
</dbReference>
<sequence length="428" mass="46776">MSNLLDIATQAPRVSASPAARWGLLFVVAMSALGFGTGCASDYVARTASARSAYQSSDYPRALRELEGEQKEAPERDQLLLLLDKGMVLHAAGQWEESTKALGQADELVSQLDITSVSEEAGVLLSNERRRAYRGEDFEKLMISVLQALNYTELGRDEDALVEVRRVNERIEKMIIEEKKPYEQLAIARYLGGVLYEDQHEWDSAFIDYMKAYELEPRLGGLAEPLLRLAKKTGRDDAYATLSQKFADVAHDPLGPGDGQLVVVVEAGLSPQKERASRDYGDSGDLIEVPVYRDRGGTPPVRVSVDSKSERAVTVTSLARVAQVHLNDRIGRMLAKQLAGAVAKAGVAAGVGALTKSKELGLLAFLVLNAGNQADLRSWLSLPAEFQVARFRLPPGKHTVQVDAPGRPTTHQVEVKPGRVEVLVVRSY</sequence>
<dbReference type="InterPro" id="IPR019734">
    <property type="entry name" value="TPR_rpt"/>
</dbReference>
<reference evidence="2 3" key="1">
    <citation type="submission" date="2021-02" db="EMBL/GenBank/DDBJ databases">
        <title>De Novo genome assembly of isolated myxobacteria.</title>
        <authorList>
            <person name="Stevens D.C."/>
        </authorList>
    </citation>
    <scope>NUCLEOTIDE SEQUENCE [LARGE SCALE GENOMIC DNA]</scope>
    <source>
        <strain evidence="2 3">ATCC 29039</strain>
    </source>
</reference>
<organism evidence="2 3">
    <name type="scientific">Corallococcus macrosporus</name>
    <dbReference type="NCBI Taxonomy" id="35"/>
    <lineage>
        <taxon>Bacteria</taxon>
        <taxon>Pseudomonadati</taxon>
        <taxon>Myxococcota</taxon>
        <taxon>Myxococcia</taxon>
        <taxon>Myxococcales</taxon>
        <taxon>Cystobacterineae</taxon>
        <taxon>Myxococcaceae</taxon>
        <taxon>Corallococcus</taxon>
    </lineage>
</organism>
<dbReference type="Gene3D" id="1.25.40.10">
    <property type="entry name" value="Tetratricopeptide repeat domain"/>
    <property type="match status" value="1"/>
</dbReference>